<reference evidence="1 2" key="1">
    <citation type="journal article" date="2021" name="Front. Genet.">
        <title>Chromosome-Level Genome Assembly Reveals Significant Gene Expansion in the Toll and IMD Signaling Pathways of Dendrolimus kikuchii.</title>
        <authorList>
            <person name="Zhou J."/>
            <person name="Wu P."/>
            <person name="Xiong Z."/>
            <person name="Liu N."/>
            <person name="Zhao N."/>
            <person name="Ji M."/>
            <person name="Qiu Y."/>
            <person name="Yang B."/>
        </authorList>
    </citation>
    <scope>NUCLEOTIDE SEQUENCE [LARGE SCALE GENOMIC DNA]</scope>
    <source>
        <strain evidence="1">Ann1</strain>
    </source>
</reference>
<name>A0ACC1CQQ9_9NEOP</name>
<dbReference type="EMBL" id="CM034405">
    <property type="protein sequence ID" value="KAJ0173841.1"/>
    <property type="molecule type" value="Genomic_DNA"/>
</dbReference>
<dbReference type="Proteomes" id="UP000824533">
    <property type="component" value="Linkage Group LG19"/>
</dbReference>
<accession>A0ACC1CQQ9</accession>
<comment type="caution">
    <text evidence="1">The sequence shown here is derived from an EMBL/GenBank/DDBJ whole genome shotgun (WGS) entry which is preliminary data.</text>
</comment>
<proteinExistence type="predicted"/>
<keyword evidence="2" id="KW-1185">Reference proteome</keyword>
<evidence type="ECO:0000313" key="1">
    <source>
        <dbReference type="EMBL" id="KAJ0173841.1"/>
    </source>
</evidence>
<sequence length="346" mass="40141">MHPPYSPDLAPSDFHLFRSLQNSLGSVRLTSQEDCQNHLTQFFDQKPQNFYSNGITSTELPGRKYQCWETLGDNFKHRKEYLKQKYMEESTSLISFFSIRGTDRIVYKNNIGSYQVDELNHQIYQSDSGMGIFHVNCDGQFMEISDKEIYYYDENGRYIYENGEKLYQSIPCASKYKLDSDTLLVKVTEDCGHADRGNEKCKMAINDLTDVEMLPTVEPIDISRTLDSETVNYLWKSFGAILPEALHDVGVSKSKNPIHVLAHKLLAHKYSRTIGELRKKNKEADDFKTEIYRQRREKAVAASKAWKAKQVKRRKPEESDDTLHWAALNAYSAEREFIISQDFFNT</sequence>
<organism evidence="1 2">
    <name type="scientific">Dendrolimus kikuchii</name>
    <dbReference type="NCBI Taxonomy" id="765133"/>
    <lineage>
        <taxon>Eukaryota</taxon>
        <taxon>Metazoa</taxon>
        <taxon>Ecdysozoa</taxon>
        <taxon>Arthropoda</taxon>
        <taxon>Hexapoda</taxon>
        <taxon>Insecta</taxon>
        <taxon>Pterygota</taxon>
        <taxon>Neoptera</taxon>
        <taxon>Endopterygota</taxon>
        <taxon>Lepidoptera</taxon>
        <taxon>Glossata</taxon>
        <taxon>Ditrysia</taxon>
        <taxon>Bombycoidea</taxon>
        <taxon>Lasiocampidae</taxon>
        <taxon>Dendrolimus</taxon>
    </lineage>
</organism>
<gene>
    <name evidence="1" type="ORF">K1T71_010990</name>
</gene>
<evidence type="ECO:0000313" key="2">
    <source>
        <dbReference type="Proteomes" id="UP000824533"/>
    </source>
</evidence>
<protein>
    <submittedName>
        <fullName evidence="1">Uncharacterized protein</fullName>
    </submittedName>
</protein>